<sequence length="229" mass="25009">MSGCTDCVLVLSGGMDSTVLLYDLISRGKKTAALSFDYGSRHNHKELPLAASTCRKLGISHKIVSLDFMAELFSSALFHTGPPVPEGPYKSENMSQTIVPFRNPIMMSIAVGYAESIGAAEVLLASHSGDHALYPDCRREFNAAFNQAVRLGTDDKVRLSFPYADLDKRQIADLGRSLGVDFSRTWTCYKGGALHCGRCSACIERSHALRHGEGMDPTSYENPDEKNGR</sequence>
<keyword evidence="4 11" id="KW-0547">Nucleotide-binding</keyword>
<dbReference type="GO" id="GO:0016879">
    <property type="term" value="F:ligase activity, forming carbon-nitrogen bonds"/>
    <property type="evidence" value="ECO:0007669"/>
    <property type="project" value="UniProtKB-UniRule"/>
</dbReference>
<evidence type="ECO:0000256" key="6">
    <source>
        <dbReference type="ARBA" id="ARBA00022833"/>
    </source>
</evidence>
<dbReference type="Pfam" id="PF06508">
    <property type="entry name" value="QueC"/>
    <property type="match status" value="1"/>
</dbReference>
<comment type="catalytic activity">
    <reaction evidence="10 11">
        <text>7-carboxy-7-carbaguanine + NH4(+) + 2 ATP = 7-cyano-7-carbaguanine + 2 AMP + 2 diphosphate + 2 H(+)</text>
        <dbReference type="Rhea" id="RHEA:27982"/>
        <dbReference type="ChEBI" id="CHEBI:15378"/>
        <dbReference type="ChEBI" id="CHEBI:28938"/>
        <dbReference type="ChEBI" id="CHEBI:30616"/>
        <dbReference type="ChEBI" id="CHEBI:33019"/>
        <dbReference type="ChEBI" id="CHEBI:45075"/>
        <dbReference type="ChEBI" id="CHEBI:61036"/>
        <dbReference type="ChEBI" id="CHEBI:456215"/>
        <dbReference type="EC" id="6.3.4.20"/>
    </reaction>
</comment>
<dbReference type="EMBL" id="VLLC01000009">
    <property type="protein sequence ID" value="TWI73065.1"/>
    <property type="molecule type" value="Genomic_DNA"/>
</dbReference>
<comment type="pathway">
    <text evidence="1 11">Purine metabolism; 7-cyano-7-deazaguanine biosynthesis.</text>
</comment>
<evidence type="ECO:0000256" key="9">
    <source>
        <dbReference type="ARBA" id="ARBA00039149"/>
    </source>
</evidence>
<evidence type="ECO:0000256" key="4">
    <source>
        <dbReference type="ARBA" id="ARBA00022741"/>
    </source>
</evidence>
<comment type="cofactor">
    <cofactor evidence="11">
        <name>Zn(2+)</name>
        <dbReference type="ChEBI" id="CHEBI:29105"/>
    </cofactor>
    <text evidence="11">Binds 1 zinc ion per subunit.</text>
</comment>
<evidence type="ECO:0000256" key="5">
    <source>
        <dbReference type="ARBA" id="ARBA00022785"/>
    </source>
</evidence>
<keyword evidence="6 11" id="KW-0862">Zinc</keyword>
<name>A0A562RVG1_9BACT</name>
<evidence type="ECO:0000256" key="8">
    <source>
        <dbReference type="ARBA" id="ARBA00037993"/>
    </source>
</evidence>
<evidence type="ECO:0000256" key="11">
    <source>
        <dbReference type="HAMAP-Rule" id="MF_01633"/>
    </source>
</evidence>
<dbReference type="InterPro" id="IPR018317">
    <property type="entry name" value="QueC"/>
</dbReference>
<dbReference type="PIRSF" id="PIRSF006293">
    <property type="entry name" value="ExsB"/>
    <property type="match status" value="1"/>
</dbReference>
<comment type="similarity">
    <text evidence="8 11">Belongs to the QueC family.</text>
</comment>
<keyword evidence="7 11" id="KW-0067">ATP-binding</keyword>
<evidence type="ECO:0000256" key="2">
    <source>
        <dbReference type="ARBA" id="ARBA00022598"/>
    </source>
</evidence>
<dbReference type="NCBIfam" id="TIGR00364">
    <property type="entry name" value="7-cyano-7-deazaguanine synthase QueC"/>
    <property type="match status" value="1"/>
</dbReference>
<evidence type="ECO:0000256" key="7">
    <source>
        <dbReference type="ARBA" id="ARBA00022840"/>
    </source>
</evidence>
<evidence type="ECO:0000313" key="13">
    <source>
        <dbReference type="Proteomes" id="UP000318307"/>
    </source>
</evidence>
<evidence type="ECO:0000256" key="3">
    <source>
        <dbReference type="ARBA" id="ARBA00022723"/>
    </source>
</evidence>
<keyword evidence="13" id="KW-1185">Reference proteome</keyword>
<dbReference type="GO" id="GO:0005524">
    <property type="term" value="F:ATP binding"/>
    <property type="evidence" value="ECO:0007669"/>
    <property type="project" value="UniProtKB-UniRule"/>
</dbReference>
<feature type="binding site" evidence="11">
    <location>
        <position position="188"/>
    </location>
    <ligand>
        <name>Zn(2+)</name>
        <dbReference type="ChEBI" id="CHEBI:29105"/>
    </ligand>
</feature>
<dbReference type="PANTHER" id="PTHR42914">
    <property type="entry name" value="7-CYANO-7-DEAZAGUANINE SYNTHASE"/>
    <property type="match status" value="1"/>
</dbReference>
<gene>
    <name evidence="11" type="primary">queC</name>
    <name evidence="12" type="ORF">LZ24_01476</name>
</gene>
<dbReference type="HAMAP" id="MF_01633">
    <property type="entry name" value="QueC"/>
    <property type="match status" value="1"/>
</dbReference>
<comment type="caution">
    <text evidence="12">The sequence shown here is derived from an EMBL/GenBank/DDBJ whole genome shotgun (WGS) entry which is preliminary data.</text>
</comment>
<dbReference type="GO" id="GO:0008270">
    <property type="term" value="F:zinc ion binding"/>
    <property type="evidence" value="ECO:0007669"/>
    <property type="project" value="UniProtKB-UniRule"/>
</dbReference>
<dbReference type="UniPathway" id="UPA00391"/>
<comment type="function">
    <text evidence="11">Catalyzes the ATP-dependent conversion of 7-carboxy-7-deazaguanine (CDG) to 7-cyano-7-deazaguanine (preQ(0)).</text>
</comment>
<keyword evidence="3 11" id="KW-0479">Metal-binding</keyword>
<keyword evidence="5 11" id="KW-0671">Queuosine biosynthesis</keyword>
<evidence type="ECO:0000256" key="10">
    <source>
        <dbReference type="ARBA" id="ARBA00047890"/>
    </source>
</evidence>
<keyword evidence="2 11" id="KW-0436">Ligase</keyword>
<dbReference type="EC" id="6.3.4.20" evidence="9 11"/>
<protein>
    <recommendedName>
        <fullName evidence="9 11">7-cyano-7-deazaguanine synthase</fullName>
        <ecNumber evidence="9 11">6.3.4.20</ecNumber>
    </recommendedName>
    <alternativeName>
        <fullName evidence="11">7-cyano-7-carbaguanine synthase</fullName>
    </alternativeName>
    <alternativeName>
        <fullName evidence="11">PreQ(0) synthase</fullName>
    </alternativeName>
    <alternativeName>
        <fullName evidence="11">Queuosine biosynthesis protein QueC</fullName>
    </alternativeName>
</protein>
<feature type="binding site" evidence="11">
    <location>
        <position position="199"/>
    </location>
    <ligand>
        <name>Zn(2+)</name>
        <dbReference type="ChEBI" id="CHEBI:29105"/>
    </ligand>
</feature>
<evidence type="ECO:0000313" key="12">
    <source>
        <dbReference type="EMBL" id="TWI73065.1"/>
    </source>
</evidence>
<accession>A0A562RVG1</accession>
<dbReference type="CDD" id="cd01995">
    <property type="entry name" value="QueC-like"/>
    <property type="match status" value="1"/>
</dbReference>
<feature type="binding site" evidence="11">
    <location>
        <position position="196"/>
    </location>
    <ligand>
        <name>Zn(2+)</name>
        <dbReference type="ChEBI" id="CHEBI:29105"/>
    </ligand>
</feature>
<evidence type="ECO:0000256" key="1">
    <source>
        <dbReference type="ARBA" id="ARBA00005061"/>
    </source>
</evidence>
<dbReference type="Gene3D" id="3.40.50.620">
    <property type="entry name" value="HUPs"/>
    <property type="match status" value="1"/>
</dbReference>
<organism evidence="12 13">
    <name type="scientific">Desulfobotulus alkaliphilus</name>
    <dbReference type="NCBI Taxonomy" id="622671"/>
    <lineage>
        <taxon>Bacteria</taxon>
        <taxon>Pseudomonadati</taxon>
        <taxon>Thermodesulfobacteriota</taxon>
        <taxon>Desulfobacteria</taxon>
        <taxon>Desulfobacterales</taxon>
        <taxon>Desulfobacteraceae</taxon>
        <taxon>Desulfobotulus</taxon>
    </lineage>
</organism>
<dbReference type="InterPro" id="IPR014729">
    <property type="entry name" value="Rossmann-like_a/b/a_fold"/>
</dbReference>
<feature type="binding site" evidence="11">
    <location>
        <begin position="11"/>
        <end position="21"/>
    </location>
    <ligand>
        <name>ATP</name>
        <dbReference type="ChEBI" id="CHEBI:30616"/>
    </ligand>
</feature>
<feature type="binding site" evidence="11">
    <location>
        <position position="202"/>
    </location>
    <ligand>
        <name>Zn(2+)</name>
        <dbReference type="ChEBI" id="CHEBI:29105"/>
    </ligand>
</feature>
<dbReference type="PANTHER" id="PTHR42914:SF1">
    <property type="entry name" value="7-CYANO-7-DEAZAGUANINE SYNTHASE"/>
    <property type="match status" value="1"/>
</dbReference>
<dbReference type="Proteomes" id="UP000318307">
    <property type="component" value="Unassembled WGS sequence"/>
</dbReference>
<reference evidence="12 13" key="1">
    <citation type="submission" date="2019-07" db="EMBL/GenBank/DDBJ databases">
        <title>Genome sequencing of 100 strains of the haloalkaliphilic chemolithoautotrophic sulfur-oxidizing bacterium Thioalkalivibrio.</title>
        <authorList>
            <person name="Muyzer G."/>
        </authorList>
    </citation>
    <scope>NUCLEOTIDE SEQUENCE [LARGE SCALE GENOMIC DNA]</scope>
    <source>
        <strain evidence="12 13">ASO4-4</strain>
    </source>
</reference>
<dbReference type="RefSeq" id="WP_144684056.1">
    <property type="nucleotide sequence ID" value="NZ_VLLC01000009.1"/>
</dbReference>
<dbReference type="OrthoDB" id="9789567at2"/>
<dbReference type="SUPFAM" id="SSF52402">
    <property type="entry name" value="Adenine nucleotide alpha hydrolases-like"/>
    <property type="match status" value="1"/>
</dbReference>
<dbReference type="GO" id="GO:0008616">
    <property type="term" value="P:tRNA queuosine(34) biosynthetic process"/>
    <property type="evidence" value="ECO:0007669"/>
    <property type="project" value="UniProtKB-UniRule"/>
</dbReference>
<proteinExistence type="inferred from homology"/>
<dbReference type="AlphaFoldDB" id="A0A562RVG1"/>